<dbReference type="GO" id="GO:0004930">
    <property type="term" value="F:G protein-coupled receptor activity"/>
    <property type="evidence" value="ECO:0007669"/>
    <property type="project" value="UniProtKB-KW"/>
</dbReference>
<proteinExistence type="inferred from homology"/>
<accession>A0A061IFN4</accession>
<evidence type="ECO:0000256" key="2">
    <source>
        <dbReference type="ARBA" id="ARBA00022475"/>
    </source>
</evidence>
<evidence type="ECO:0000256" key="9">
    <source>
        <dbReference type="ARBA" id="ARBA00023170"/>
    </source>
</evidence>
<feature type="transmembrane region" description="Helical" evidence="12">
    <location>
        <begin position="225"/>
        <end position="245"/>
    </location>
</feature>
<evidence type="ECO:0000256" key="6">
    <source>
        <dbReference type="ARBA" id="ARBA00022989"/>
    </source>
</evidence>
<keyword evidence="4 11" id="KW-0812">Transmembrane</keyword>
<comment type="similarity">
    <text evidence="11">Belongs to the G-protein coupled receptor 1 family.</text>
</comment>
<dbReference type="PROSITE" id="PS50262">
    <property type="entry name" value="G_PROTEIN_RECEP_F1_2"/>
    <property type="match status" value="1"/>
</dbReference>
<evidence type="ECO:0000256" key="7">
    <source>
        <dbReference type="ARBA" id="ARBA00023040"/>
    </source>
</evidence>
<evidence type="ECO:0000256" key="5">
    <source>
        <dbReference type="ARBA" id="ARBA00022725"/>
    </source>
</evidence>
<feature type="transmembrane region" description="Helical" evidence="12">
    <location>
        <begin position="150"/>
        <end position="174"/>
    </location>
</feature>
<dbReference type="PROSITE" id="PS00237">
    <property type="entry name" value="G_PROTEIN_RECEP_F1_1"/>
    <property type="match status" value="1"/>
</dbReference>
<dbReference type="SUPFAM" id="SSF81321">
    <property type="entry name" value="Family A G protein-coupled receptor-like"/>
    <property type="match status" value="1"/>
</dbReference>
<name>A0A061IFN4_CRIGR</name>
<dbReference type="AlphaFoldDB" id="A0A061IFN4"/>
<dbReference type="PRINTS" id="PR00245">
    <property type="entry name" value="OLFACTORYR"/>
</dbReference>
<dbReference type="EMBL" id="KE672102">
    <property type="protein sequence ID" value="ERE79567.1"/>
    <property type="molecule type" value="Genomic_DNA"/>
</dbReference>
<dbReference type="Gene3D" id="1.20.1070.10">
    <property type="entry name" value="Rhodopsin 7-helix transmembrane proteins"/>
    <property type="match status" value="1"/>
</dbReference>
<dbReference type="FunFam" id="1.20.1070.10:FF:000001">
    <property type="entry name" value="Olfactory receptor"/>
    <property type="match status" value="1"/>
</dbReference>
<evidence type="ECO:0000256" key="10">
    <source>
        <dbReference type="ARBA" id="ARBA00023224"/>
    </source>
</evidence>
<evidence type="ECO:0000313" key="15">
    <source>
        <dbReference type="Proteomes" id="UP000030759"/>
    </source>
</evidence>
<dbReference type="InterPro" id="IPR000276">
    <property type="entry name" value="GPCR_Rhodpsn"/>
</dbReference>
<dbReference type="GO" id="GO:0004984">
    <property type="term" value="F:olfactory receptor activity"/>
    <property type="evidence" value="ECO:0007669"/>
    <property type="project" value="InterPro"/>
</dbReference>
<keyword evidence="5" id="KW-0552">Olfaction</keyword>
<sequence>MTASRTQSAPPKKTKKNIWVPQPVMETGVLPIERRFTRASGAMDDVPKTEKSSVMGALMTSECSVFSETGFVLWSLIHLDFVHRDRYGSICIALMLTSVHVCKAESQKGDRCGDDEAVASQRGAVGIMEEENQTGVVYFHFRPFSTNSTVASLVFVGFLLLYLGSLIGNLTIGLTVWQDHSLHTPMYFFLFALATLELGYSTNIAPLTLASILSMGKMLISLPSCGAQMFFFILLGGSDCVLLAVMAYDRYVAICHPLHYSLIMSWQLCGQMTLGSLGLGFLLSLPVTILICHLPFCGHNEIYHFFCDMPAVMRLACTDTRIHQAALFAISVAAVAIPFLLICLSYGCIVATILRMKSTEGRRRAFSTCSSHLLVVILQYGCCTLIYLRPSSSYTTEEGLAVSVVYTFFSPLLNPLIYSIRNQEVTVAVKRLLARMFWLRKPETFLPRKIIHQTRRD</sequence>
<keyword evidence="3" id="KW-0716">Sensory transduction</keyword>
<dbReference type="PANTHER" id="PTHR26453">
    <property type="entry name" value="OLFACTORY RECEPTOR"/>
    <property type="match status" value="1"/>
</dbReference>
<dbReference type="InterPro" id="IPR017452">
    <property type="entry name" value="GPCR_Rhodpsn_7TM"/>
</dbReference>
<dbReference type="Proteomes" id="UP000030759">
    <property type="component" value="Unassembled WGS sequence"/>
</dbReference>
<keyword evidence="7 11" id="KW-0297">G-protein coupled receptor</keyword>
<keyword evidence="8 12" id="KW-0472">Membrane</keyword>
<feature type="domain" description="G-protein coupled receptors family 1 profile" evidence="13">
    <location>
        <begin position="168"/>
        <end position="418"/>
    </location>
</feature>
<keyword evidence="9 11" id="KW-0675">Receptor</keyword>
<dbReference type="InterPro" id="IPR000725">
    <property type="entry name" value="Olfact_rcpt"/>
</dbReference>
<dbReference type="CDD" id="cd15225">
    <property type="entry name" value="7tmA_OR10A-like"/>
    <property type="match status" value="1"/>
</dbReference>
<feature type="transmembrane region" description="Helical" evidence="12">
    <location>
        <begin position="325"/>
        <end position="354"/>
    </location>
</feature>
<keyword evidence="6 12" id="KW-1133">Transmembrane helix</keyword>
<feature type="transmembrane region" description="Helical" evidence="12">
    <location>
        <begin position="276"/>
        <end position="296"/>
    </location>
</feature>
<evidence type="ECO:0000256" key="4">
    <source>
        <dbReference type="ARBA" id="ARBA00022692"/>
    </source>
</evidence>
<evidence type="ECO:0000313" key="14">
    <source>
        <dbReference type="EMBL" id="ERE79567.1"/>
    </source>
</evidence>
<keyword evidence="10 11" id="KW-0807">Transducer</keyword>
<gene>
    <name evidence="14" type="ORF">H671_3g9500</name>
</gene>
<reference evidence="15" key="1">
    <citation type="journal article" date="2013" name="Nat. Biotechnol.">
        <title>Chinese hamster genome sequenced from sorted chromosomes.</title>
        <authorList>
            <person name="Brinkrolf K."/>
            <person name="Rupp O."/>
            <person name="Laux H."/>
            <person name="Kollin F."/>
            <person name="Ernst W."/>
            <person name="Linke B."/>
            <person name="Kofler R."/>
            <person name="Romand S."/>
            <person name="Hesse F."/>
            <person name="Budach W.E."/>
            <person name="Galosy S."/>
            <person name="Muller D."/>
            <person name="Noll T."/>
            <person name="Wienberg J."/>
            <person name="Jostock T."/>
            <person name="Leonard M."/>
            <person name="Grillari J."/>
            <person name="Tauch A."/>
            <person name="Goesmann A."/>
            <person name="Helk B."/>
            <person name="Mott J.E."/>
            <person name="Puhler A."/>
            <person name="Borth N."/>
        </authorList>
    </citation>
    <scope>NUCLEOTIDE SEQUENCE [LARGE SCALE GENOMIC DNA]</scope>
    <source>
        <strain evidence="15">17A/GY</strain>
    </source>
</reference>
<protein>
    <submittedName>
        <fullName evidence="14">Olfactory receptor 10V1-like protein</fullName>
    </submittedName>
</protein>
<organism evidence="14 15">
    <name type="scientific">Cricetulus griseus</name>
    <name type="common">Chinese hamster</name>
    <name type="synonym">Cricetulus barabensis griseus</name>
    <dbReference type="NCBI Taxonomy" id="10029"/>
    <lineage>
        <taxon>Eukaryota</taxon>
        <taxon>Metazoa</taxon>
        <taxon>Chordata</taxon>
        <taxon>Craniata</taxon>
        <taxon>Vertebrata</taxon>
        <taxon>Euteleostomi</taxon>
        <taxon>Mammalia</taxon>
        <taxon>Eutheria</taxon>
        <taxon>Euarchontoglires</taxon>
        <taxon>Glires</taxon>
        <taxon>Rodentia</taxon>
        <taxon>Myomorpha</taxon>
        <taxon>Muroidea</taxon>
        <taxon>Cricetidae</taxon>
        <taxon>Cricetinae</taxon>
        <taxon>Cricetulus</taxon>
    </lineage>
</organism>
<dbReference type="GO" id="GO:0005886">
    <property type="term" value="C:plasma membrane"/>
    <property type="evidence" value="ECO:0007669"/>
    <property type="project" value="UniProtKB-SubCell"/>
</dbReference>
<evidence type="ECO:0000256" key="3">
    <source>
        <dbReference type="ARBA" id="ARBA00022606"/>
    </source>
</evidence>
<keyword evidence="2" id="KW-1003">Cell membrane</keyword>
<feature type="transmembrane region" description="Helical" evidence="12">
    <location>
        <begin position="186"/>
        <end position="213"/>
    </location>
</feature>
<evidence type="ECO:0000256" key="8">
    <source>
        <dbReference type="ARBA" id="ARBA00023136"/>
    </source>
</evidence>
<feature type="transmembrane region" description="Helical" evidence="12">
    <location>
        <begin position="400"/>
        <end position="420"/>
    </location>
</feature>
<evidence type="ECO:0000259" key="13">
    <source>
        <dbReference type="PROSITE" id="PS50262"/>
    </source>
</evidence>
<feature type="transmembrane region" description="Helical" evidence="12">
    <location>
        <begin position="366"/>
        <end position="388"/>
    </location>
</feature>
<dbReference type="Pfam" id="PF13853">
    <property type="entry name" value="7tm_4"/>
    <property type="match status" value="1"/>
</dbReference>
<evidence type="ECO:0000256" key="12">
    <source>
        <dbReference type="SAM" id="Phobius"/>
    </source>
</evidence>
<evidence type="ECO:0000256" key="1">
    <source>
        <dbReference type="ARBA" id="ARBA00004651"/>
    </source>
</evidence>
<evidence type="ECO:0000256" key="11">
    <source>
        <dbReference type="RuleBase" id="RU000688"/>
    </source>
</evidence>
<comment type="subcellular location">
    <subcellularLocation>
        <location evidence="1">Cell membrane</location>
        <topology evidence="1">Multi-pass membrane protein</topology>
    </subcellularLocation>
</comment>
<dbReference type="PRINTS" id="PR00237">
    <property type="entry name" value="GPCRRHODOPSN"/>
</dbReference>